<dbReference type="HAMAP" id="MF_00230">
    <property type="entry name" value="CobT"/>
    <property type="match status" value="1"/>
</dbReference>
<evidence type="ECO:0000256" key="10">
    <source>
        <dbReference type="SAM" id="MobiDB-lite"/>
    </source>
</evidence>
<comment type="caution">
    <text evidence="11">The sequence shown here is derived from an EMBL/GenBank/DDBJ whole genome shotgun (WGS) entry which is preliminary data.</text>
</comment>
<feature type="region of interest" description="Disordered" evidence="10">
    <location>
        <begin position="1"/>
        <end position="53"/>
    </location>
</feature>
<evidence type="ECO:0000256" key="9">
    <source>
        <dbReference type="ARBA" id="ARBA00047340"/>
    </source>
</evidence>
<comment type="pathway">
    <text evidence="1">Nucleoside biosynthesis; alpha-ribazole biosynthesis; alpha-ribazole from 5,6-dimethylbenzimidazole: step 1/2.</text>
</comment>
<dbReference type="SUPFAM" id="SSF52733">
    <property type="entry name" value="Nicotinate mononucleotide:5,6-dimethylbenzimidazole phosphoribosyltransferase (CobT)"/>
    <property type="match status" value="1"/>
</dbReference>
<dbReference type="PANTHER" id="PTHR43463:SF1">
    <property type="entry name" value="NICOTINATE-NUCLEOTIDE--DIMETHYLBENZIMIDAZOLE PHOSPHORIBOSYLTRANSFERASE"/>
    <property type="match status" value="1"/>
</dbReference>
<sequence length="395" mass="39049">MSDDDPVASPDVSPPPDPSPAPDVSPPPIPDFDADAADAARDRQAELTKPPGSLGRLEDLAVALAGLTGDPRPTLADPAVVVAAADHGVVDRGVSAYPQRVTRAMLRNFATGGAAVSAIAEVVGADTLVVDAGVAGPPVEIDGAGDGTADEATDGTAGVGAIEVVDERIGSGTDDIATGPAMSRSEAVAALSAGVRTARTRLADAGIVALGEMGIGNTTIAAALTAALTGADPDRVTGPGTGVDEETRAHKVAVVERALAANGLDGGSGSDGDEAADAVEVLRRVGGYEVGLLAGVALGCAADRTPVVVDGAVSGAAALVADAVAGDVRPYLLPSHSGAEPGHAVQLDALDLEPLFDHDLRLGEGSGAALALSTYRAACRSHDRMATFAEAGIER</sequence>
<organism evidence="11 12">
    <name type="scientific">Halorubrum rubrum</name>
    <dbReference type="NCBI Taxonomy" id="1126240"/>
    <lineage>
        <taxon>Archaea</taxon>
        <taxon>Methanobacteriati</taxon>
        <taxon>Methanobacteriota</taxon>
        <taxon>Stenosarchaea group</taxon>
        <taxon>Halobacteria</taxon>
        <taxon>Halobacteriales</taxon>
        <taxon>Haloferacaceae</taxon>
        <taxon>Halorubrum</taxon>
    </lineage>
</organism>
<dbReference type="Gene3D" id="3.40.50.10210">
    <property type="match status" value="1"/>
</dbReference>
<comment type="catalytic activity">
    <reaction evidence="9">
        <text>5,6-dimethylbenzimidazole + nicotinate beta-D-ribonucleotide = alpha-ribazole 5'-phosphate + nicotinate + H(+)</text>
        <dbReference type="Rhea" id="RHEA:11196"/>
        <dbReference type="ChEBI" id="CHEBI:15378"/>
        <dbReference type="ChEBI" id="CHEBI:15890"/>
        <dbReference type="ChEBI" id="CHEBI:32544"/>
        <dbReference type="ChEBI" id="CHEBI:57502"/>
        <dbReference type="ChEBI" id="CHEBI:57918"/>
        <dbReference type="EC" id="2.4.2.21"/>
    </reaction>
</comment>
<evidence type="ECO:0000256" key="2">
    <source>
        <dbReference type="ARBA" id="ARBA00007110"/>
    </source>
</evidence>
<evidence type="ECO:0000256" key="7">
    <source>
        <dbReference type="ARBA" id="ARBA00022679"/>
    </source>
</evidence>
<accession>A0ABD5R462</accession>
<keyword evidence="6 11" id="KW-0328">Glycosyltransferase</keyword>
<dbReference type="NCBIfam" id="TIGR03160">
    <property type="entry name" value="cobT_DBIPRT"/>
    <property type="match status" value="1"/>
</dbReference>
<evidence type="ECO:0000256" key="4">
    <source>
        <dbReference type="ARBA" id="ARBA00015486"/>
    </source>
</evidence>
<keyword evidence="12" id="KW-1185">Reference proteome</keyword>
<keyword evidence="7 11" id="KW-0808">Transferase</keyword>
<dbReference type="PANTHER" id="PTHR43463">
    <property type="entry name" value="NICOTINATE-NUCLEOTIDE--DIMETHYLBENZIMIDAZOLE PHOSPHORIBOSYLTRANSFERASE"/>
    <property type="match status" value="1"/>
</dbReference>
<reference evidence="11 12" key="1">
    <citation type="journal article" date="2019" name="Int. J. Syst. Evol. Microbiol.">
        <title>The Global Catalogue of Microorganisms (GCM) 10K type strain sequencing project: providing services to taxonomists for standard genome sequencing and annotation.</title>
        <authorList>
            <consortium name="The Broad Institute Genomics Platform"/>
            <consortium name="The Broad Institute Genome Sequencing Center for Infectious Disease"/>
            <person name="Wu L."/>
            <person name="Ma J."/>
        </authorList>
    </citation>
    <scope>NUCLEOTIDE SEQUENCE [LARGE SCALE GENOMIC DNA]</scope>
    <source>
        <strain evidence="11 12">CGMCC 1.12124</strain>
    </source>
</reference>
<protein>
    <recommendedName>
        <fullName evidence="4">Nicotinate-nucleotide--dimethylbenzimidazole phosphoribosyltransferase</fullName>
        <ecNumber evidence="3">2.4.2.21</ecNumber>
    </recommendedName>
    <alternativeName>
        <fullName evidence="8">N(1)-alpha-phosphoribosyltransferase</fullName>
    </alternativeName>
</protein>
<dbReference type="InterPro" id="IPR003200">
    <property type="entry name" value="Nict_dMeBzImd_PRibTrfase"/>
</dbReference>
<name>A0ABD5R462_9EURY</name>
<dbReference type="InterPro" id="IPR023195">
    <property type="entry name" value="Nict_dMeBzImd_PRibTrfase_N"/>
</dbReference>
<dbReference type="RefSeq" id="WP_256411326.1">
    <property type="nucleotide sequence ID" value="NZ_JANHDM010000004.1"/>
</dbReference>
<dbReference type="InterPro" id="IPR017846">
    <property type="entry name" value="Nict_dMeBzImd_PRibTrfase_bact"/>
</dbReference>
<dbReference type="EMBL" id="JBHSKY010000015">
    <property type="protein sequence ID" value="MFC5279763.1"/>
    <property type="molecule type" value="Genomic_DNA"/>
</dbReference>
<comment type="similarity">
    <text evidence="2">Belongs to the CobT family.</text>
</comment>
<evidence type="ECO:0000256" key="3">
    <source>
        <dbReference type="ARBA" id="ARBA00011991"/>
    </source>
</evidence>
<proteinExistence type="inferred from homology"/>
<evidence type="ECO:0000256" key="6">
    <source>
        <dbReference type="ARBA" id="ARBA00022676"/>
    </source>
</evidence>
<dbReference type="Pfam" id="PF02277">
    <property type="entry name" value="DBI_PRT"/>
    <property type="match status" value="1"/>
</dbReference>
<dbReference type="AlphaFoldDB" id="A0ABD5R462"/>
<dbReference type="GO" id="GO:0009236">
    <property type="term" value="P:cobalamin biosynthetic process"/>
    <property type="evidence" value="ECO:0007669"/>
    <property type="project" value="UniProtKB-KW"/>
</dbReference>
<evidence type="ECO:0000256" key="1">
    <source>
        <dbReference type="ARBA" id="ARBA00005049"/>
    </source>
</evidence>
<evidence type="ECO:0000313" key="12">
    <source>
        <dbReference type="Proteomes" id="UP001596118"/>
    </source>
</evidence>
<feature type="compositionally biased region" description="Pro residues" evidence="10">
    <location>
        <begin position="12"/>
        <end position="30"/>
    </location>
</feature>
<dbReference type="EC" id="2.4.2.21" evidence="3"/>
<evidence type="ECO:0000313" key="11">
    <source>
        <dbReference type="EMBL" id="MFC5279763.1"/>
    </source>
</evidence>
<dbReference type="NCBIfam" id="NF000996">
    <property type="entry name" value="PRK00105.1"/>
    <property type="match status" value="1"/>
</dbReference>
<dbReference type="GO" id="GO:0008939">
    <property type="term" value="F:nicotinate-nucleotide-dimethylbenzimidazole phosphoribosyltransferase activity"/>
    <property type="evidence" value="ECO:0007669"/>
    <property type="project" value="UniProtKB-EC"/>
</dbReference>
<dbReference type="CDD" id="cd02439">
    <property type="entry name" value="DMB-PRT_CobT"/>
    <property type="match status" value="1"/>
</dbReference>
<keyword evidence="5" id="KW-0169">Cobalamin biosynthesis</keyword>
<dbReference type="InterPro" id="IPR036087">
    <property type="entry name" value="Nict_dMeBzImd_PRibTrfase_sf"/>
</dbReference>
<evidence type="ECO:0000256" key="8">
    <source>
        <dbReference type="ARBA" id="ARBA00030686"/>
    </source>
</evidence>
<dbReference type="Gene3D" id="1.10.1610.10">
    <property type="match status" value="1"/>
</dbReference>
<gene>
    <name evidence="11" type="primary">cobT</name>
    <name evidence="11" type="ORF">ACFPM1_13495</name>
</gene>
<evidence type="ECO:0000256" key="5">
    <source>
        <dbReference type="ARBA" id="ARBA00022573"/>
    </source>
</evidence>
<dbReference type="Proteomes" id="UP001596118">
    <property type="component" value="Unassembled WGS sequence"/>
</dbReference>